<sequence length="253" mass="27432">MGSYTFEQTVSGRVNEDWKTVKFKDLPACIKSQDGTALKIRYRIVETAISYQMPGEQEVKISVQTDPAPDGSSWTYKYTDSLLAPACPGNENSYDLNDRTVYNGLQTSALTVKKNWEDSGNAYRTRPEAGQSGKDWEASFLIQRSAGAGQDWESVQVYSEGKKEGAPLILTLYGANGDAAAQKTISNLPKGRYRAVELQPEAGPTQDQPADAKDAAKTGDTAPLSVWGLLFAAAACSGGAALLMRKSRKKKSE</sequence>
<reference evidence="2" key="1">
    <citation type="submission" date="2020-08" db="EMBL/GenBank/DDBJ databases">
        <authorList>
            <person name="Cejkova D."/>
            <person name="Kubasova T."/>
            <person name="Jahodarova E."/>
            <person name="Rychlik I."/>
        </authorList>
    </citation>
    <scope>NUCLEOTIDE SEQUENCE</scope>
    <source>
        <strain evidence="2">An582</strain>
    </source>
</reference>
<keyword evidence="1" id="KW-0812">Transmembrane</keyword>
<dbReference type="Proteomes" id="UP000705508">
    <property type="component" value="Unassembled WGS sequence"/>
</dbReference>
<dbReference type="EMBL" id="JACJKS010000030">
    <property type="protein sequence ID" value="MBM6949453.1"/>
    <property type="molecule type" value="Genomic_DNA"/>
</dbReference>
<accession>A0A938XES2</accession>
<keyword evidence="1" id="KW-1133">Transmembrane helix</keyword>
<evidence type="ECO:0000256" key="1">
    <source>
        <dbReference type="SAM" id="Phobius"/>
    </source>
</evidence>
<dbReference type="AlphaFoldDB" id="A0A938XES2"/>
<comment type="caution">
    <text evidence="2">The sequence shown here is derived from an EMBL/GenBank/DDBJ whole genome shotgun (WGS) entry which is preliminary data.</text>
</comment>
<gene>
    <name evidence="2" type="ORF">H6A20_12520</name>
</gene>
<evidence type="ECO:0000313" key="3">
    <source>
        <dbReference type="Proteomes" id="UP000705508"/>
    </source>
</evidence>
<feature type="transmembrane region" description="Helical" evidence="1">
    <location>
        <begin position="224"/>
        <end position="244"/>
    </location>
</feature>
<evidence type="ECO:0000313" key="2">
    <source>
        <dbReference type="EMBL" id="MBM6949453.1"/>
    </source>
</evidence>
<dbReference type="RefSeq" id="WP_204907447.1">
    <property type="nucleotide sequence ID" value="NZ_JACJKS010000030.1"/>
</dbReference>
<proteinExistence type="predicted"/>
<organism evidence="2 3">
    <name type="scientific">Mordavella massiliensis</name>
    <dbReference type="NCBI Taxonomy" id="1871024"/>
    <lineage>
        <taxon>Bacteria</taxon>
        <taxon>Bacillati</taxon>
        <taxon>Bacillota</taxon>
        <taxon>Clostridia</taxon>
        <taxon>Eubacteriales</taxon>
        <taxon>Clostridiaceae</taxon>
        <taxon>Mordavella</taxon>
    </lineage>
</organism>
<keyword evidence="1" id="KW-0472">Membrane</keyword>
<reference evidence="2" key="2">
    <citation type="journal article" date="2021" name="Sci. Rep.">
        <title>The distribution of antibiotic resistance genes in chicken gut microbiota commensals.</title>
        <authorList>
            <person name="Juricova H."/>
            <person name="Matiasovicova J."/>
            <person name="Kubasova T."/>
            <person name="Cejkova D."/>
            <person name="Rychlik I."/>
        </authorList>
    </citation>
    <scope>NUCLEOTIDE SEQUENCE</scope>
    <source>
        <strain evidence="2">An582</strain>
    </source>
</reference>
<name>A0A938XES2_9CLOT</name>
<protein>
    <submittedName>
        <fullName evidence="2">Uncharacterized protein</fullName>
    </submittedName>
</protein>